<dbReference type="PANTHER" id="PTHR31934">
    <property type="entry name" value="ALPHA/BETA-HYDROLASES SUPERFAMILY PROTEIN"/>
    <property type="match status" value="1"/>
</dbReference>
<name>A0A498K9T2_MALDO</name>
<dbReference type="EMBL" id="RDQH01000329">
    <property type="protein sequence ID" value="RXI04126.1"/>
    <property type="molecule type" value="Genomic_DNA"/>
</dbReference>
<feature type="compositionally biased region" description="Acidic residues" evidence="2">
    <location>
        <begin position="291"/>
        <end position="314"/>
    </location>
</feature>
<protein>
    <recommendedName>
        <fullName evidence="3">Transcription factor Iwr1 domain-containing protein</fullName>
    </recommendedName>
</protein>
<keyword evidence="5" id="KW-1185">Reference proteome</keyword>
<evidence type="ECO:0000256" key="1">
    <source>
        <dbReference type="ARBA" id="ARBA00010218"/>
    </source>
</evidence>
<dbReference type="Pfam" id="PF08574">
    <property type="entry name" value="Iwr1"/>
    <property type="match status" value="1"/>
</dbReference>
<feature type="region of interest" description="Disordered" evidence="2">
    <location>
        <begin position="254"/>
        <end position="365"/>
    </location>
</feature>
<sequence>MAVVAESSSASPNPSEDKPVIVRVKRKALQSPLDAFWLEINERPAKRPLLDFEKLSMSDSAGKGNEPLVDSAGMAEELKTKKVLVQHVETVSSFGTIVDVVKSFLDPNSGDVHDRKTKIGERKYALRKENKQDLILSKARQRKEVVAKNARFEQIWRSRRGNKETSHENLHEICHVYDVIRVDVAEKPKDEISLEDQKILNSYLPLLREFIPSAASEIESDLYTNSSKQDSEDEYVYDLYAVKEESDMAVELSSNPFPLVQVDDEDFYDGPDESEYESDDSNAENNPLNDYPDEISEEEEEESENEDSDDESEEKESSSDKSSEPEDLEENDFLEDDMYDENNDGHDFDYDVDPSDDGEDRNMTDPWHRNRVVHLYQKIIRSVIKFVVRMELKGVNRGYLRVEDIQIDENYEAIIPIIVDANATSYRHGFLWLMKEMLGKNRGRTKELSNFLNMLRCEREYRFEQLLYHPLLRTSIERYHYYIDGLIHLQHLQCAEHKNIKELFIMRWDESLDVKGAVGELEGFHGVLSKKEYENNVWGALEFSSNACLEVNDHLDHEEHLTEEQVEEKLSSFFPSLLLQLYAFLIEMYSHVDLSNCSSSRKNFCNQRRQSISQRRDNLMTSFLDMYSKCNCIKVARLLFDA</sequence>
<comment type="caution">
    <text evidence="4">The sequence shown here is derived from an EMBL/GenBank/DDBJ whole genome shotgun (WGS) entry which is preliminary data.</text>
</comment>
<dbReference type="Proteomes" id="UP000290289">
    <property type="component" value="Chromosome 3"/>
</dbReference>
<feature type="compositionally biased region" description="Acidic residues" evidence="2">
    <location>
        <begin position="325"/>
        <end position="342"/>
    </location>
</feature>
<feature type="compositionally biased region" description="Acidic residues" evidence="2">
    <location>
        <begin position="350"/>
        <end position="359"/>
    </location>
</feature>
<organism evidence="4 5">
    <name type="scientific">Malus domestica</name>
    <name type="common">Apple</name>
    <name type="synonym">Pyrus malus</name>
    <dbReference type="NCBI Taxonomy" id="3750"/>
    <lineage>
        <taxon>Eukaryota</taxon>
        <taxon>Viridiplantae</taxon>
        <taxon>Streptophyta</taxon>
        <taxon>Embryophyta</taxon>
        <taxon>Tracheophyta</taxon>
        <taxon>Spermatophyta</taxon>
        <taxon>Magnoliopsida</taxon>
        <taxon>eudicotyledons</taxon>
        <taxon>Gunneridae</taxon>
        <taxon>Pentapetalae</taxon>
        <taxon>rosids</taxon>
        <taxon>fabids</taxon>
        <taxon>Rosales</taxon>
        <taxon>Rosaceae</taxon>
        <taxon>Amygdaloideae</taxon>
        <taxon>Maleae</taxon>
        <taxon>Malus</taxon>
    </lineage>
</organism>
<proteinExistence type="inferred from homology"/>
<evidence type="ECO:0000313" key="5">
    <source>
        <dbReference type="Proteomes" id="UP000290289"/>
    </source>
</evidence>
<accession>A0A498K9T2</accession>
<reference evidence="4 5" key="1">
    <citation type="submission" date="2018-10" db="EMBL/GenBank/DDBJ databases">
        <title>A high-quality apple genome assembly.</title>
        <authorList>
            <person name="Hu J."/>
        </authorList>
    </citation>
    <scope>NUCLEOTIDE SEQUENCE [LARGE SCALE GENOMIC DNA]</scope>
    <source>
        <strain evidence="5">cv. HFTH1</strain>
        <tissue evidence="4">Young leaf</tissue>
    </source>
</reference>
<gene>
    <name evidence="4" type="ORF">DVH24_038400</name>
</gene>
<feature type="compositionally biased region" description="Basic and acidic residues" evidence="2">
    <location>
        <begin position="315"/>
        <end position="324"/>
    </location>
</feature>
<comment type="similarity">
    <text evidence="1">Belongs to the IWR1/SLC7A6OS family.</text>
</comment>
<feature type="domain" description="Transcription factor Iwr1" evidence="3">
    <location>
        <begin position="233"/>
        <end position="294"/>
    </location>
</feature>
<feature type="compositionally biased region" description="Acidic residues" evidence="2">
    <location>
        <begin position="262"/>
        <end position="282"/>
    </location>
</feature>
<evidence type="ECO:0000313" key="4">
    <source>
        <dbReference type="EMBL" id="RXI04126.1"/>
    </source>
</evidence>
<dbReference type="InterPro" id="IPR013883">
    <property type="entry name" value="TF_Iwr1_dom"/>
</dbReference>
<evidence type="ECO:0000259" key="3">
    <source>
        <dbReference type="Pfam" id="PF08574"/>
    </source>
</evidence>
<dbReference type="PANTHER" id="PTHR31934:SF2">
    <property type="entry name" value="RNA-DIRECTED DNA METHYLATION 4"/>
    <property type="match status" value="1"/>
</dbReference>
<dbReference type="AlphaFoldDB" id="A0A498K9T2"/>
<dbReference type="STRING" id="3750.A0A498K9T2"/>
<evidence type="ECO:0000256" key="2">
    <source>
        <dbReference type="SAM" id="MobiDB-lite"/>
    </source>
</evidence>